<comment type="caution">
    <text evidence="1">The sequence shown here is derived from an EMBL/GenBank/DDBJ whole genome shotgun (WGS) entry which is preliminary data.</text>
</comment>
<reference evidence="1 2" key="1">
    <citation type="submission" date="2023-12" db="EMBL/GenBank/DDBJ databases">
        <title>Baltic Sea Cyanobacteria.</title>
        <authorList>
            <person name="Delbaje E."/>
            <person name="Fewer D.P."/>
            <person name="Shishido T.K."/>
        </authorList>
    </citation>
    <scope>NUCLEOTIDE SEQUENCE [LARGE SCALE GENOMIC DNA]</scope>
    <source>
        <strain evidence="1 2">UHCC 0139</strain>
    </source>
</reference>
<evidence type="ECO:0000313" key="2">
    <source>
        <dbReference type="Proteomes" id="UP001304461"/>
    </source>
</evidence>
<evidence type="ECO:0000313" key="1">
    <source>
        <dbReference type="EMBL" id="MEA5392605.1"/>
    </source>
</evidence>
<organism evidence="1 2">
    <name type="scientific">Cyanobium gracile UHCC 0139</name>
    <dbReference type="NCBI Taxonomy" id="3110308"/>
    <lineage>
        <taxon>Bacteria</taxon>
        <taxon>Bacillati</taxon>
        <taxon>Cyanobacteriota</taxon>
        <taxon>Cyanophyceae</taxon>
        <taxon>Synechococcales</taxon>
        <taxon>Prochlorococcaceae</taxon>
        <taxon>Cyanobium</taxon>
    </lineage>
</organism>
<protein>
    <submittedName>
        <fullName evidence="1">Uncharacterized protein</fullName>
    </submittedName>
</protein>
<sequence length="124" mass="14589">MAVLNRCAIAVAPRQPMVDWTRPFWTREDMEGLGEDHSLYLIPTYDSELEAQDRLLDSYGQIFAAELDLWCRDRSRWPHPRSLELFEAWFSVRFFPLIEDLDTAPLHTYVIDDDLQDVLREAMG</sequence>
<accession>A0ABU5RXU7</accession>
<gene>
    <name evidence="1" type="ORF">VB738_15180</name>
</gene>
<dbReference type="Proteomes" id="UP001304461">
    <property type="component" value="Unassembled WGS sequence"/>
</dbReference>
<dbReference type="RefSeq" id="WP_323306547.1">
    <property type="nucleotide sequence ID" value="NZ_JAYGHX010000013.1"/>
</dbReference>
<keyword evidence="2" id="KW-1185">Reference proteome</keyword>
<name>A0ABU5RXU7_9CYAN</name>
<proteinExistence type="predicted"/>
<dbReference type="EMBL" id="JAYGHX010000013">
    <property type="protein sequence ID" value="MEA5392605.1"/>
    <property type="molecule type" value="Genomic_DNA"/>
</dbReference>